<accession>A0A2N3NIN3</accession>
<dbReference type="InterPro" id="IPR036770">
    <property type="entry name" value="Ankyrin_rpt-contain_sf"/>
</dbReference>
<sequence length="274" mass="30539">MVNISFPLLPKKRRPRVDRNEQPQASPVSRLRDNIWAAVEGPHDGALEKVLGRWLMEETRDKKASQDIESSGADDPRNSQDLVMEAVRAGLGTKQQIRDSFDSSRGMKRFEDGNPAPYSVLFAAITGDHPKDVDYLVQNFKIALDARCGFQRRTAIAQAVKKKRWNMVYTILESPFTRPSHYINLVDFAGDAPIHYLASFLSDGSSFADYDEMVEVVYALIQHGANIDSPDTSSLTPLHTIIFYRSLGAPVRAVQILLDAGAEVNTKDESGTFP</sequence>
<organism evidence="3 4">
    <name type="scientific">Lomentospora prolificans</name>
    <dbReference type="NCBI Taxonomy" id="41688"/>
    <lineage>
        <taxon>Eukaryota</taxon>
        <taxon>Fungi</taxon>
        <taxon>Dikarya</taxon>
        <taxon>Ascomycota</taxon>
        <taxon>Pezizomycotina</taxon>
        <taxon>Sordariomycetes</taxon>
        <taxon>Hypocreomycetidae</taxon>
        <taxon>Microascales</taxon>
        <taxon>Microascaceae</taxon>
        <taxon>Lomentospora</taxon>
    </lineage>
</organism>
<dbReference type="Gene3D" id="1.25.40.20">
    <property type="entry name" value="Ankyrin repeat-containing domain"/>
    <property type="match status" value="1"/>
</dbReference>
<proteinExistence type="predicted"/>
<dbReference type="Proteomes" id="UP000233524">
    <property type="component" value="Unassembled WGS sequence"/>
</dbReference>
<dbReference type="OrthoDB" id="341259at2759"/>
<name>A0A2N3NIN3_9PEZI</name>
<dbReference type="VEuPathDB" id="FungiDB:jhhlp_001593"/>
<dbReference type="STRING" id="41688.A0A2N3NIN3"/>
<protein>
    <submittedName>
        <fullName evidence="3">Uncharacterized protein</fullName>
    </submittedName>
</protein>
<keyword evidence="4" id="KW-1185">Reference proteome</keyword>
<feature type="region of interest" description="Disordered" evidence="2">
    <location>
        <begin position="1"/>
        <end position="29"/>
    </location>
</feature>
<comment type="caution">
    <text evidence="3">The sequence shown here is derived from an EMBL/GenBank/DDBJ whole genome shotgun (WGS) entry which is preliminary data.</text>
</comment>
<gene>
    <name evidence="3" type="ORF">jhhlp_001593</name>
</gene>
<evidence type="ECO:0000256" key="2">
    <source>
        <dbReference type="SAM" id="MobiDB-lite"/>
    </source>
</evidence>
<dbReference type="InParanoid" id="A0A2N3NIN3"/>
<evidence type="ECO:0000313" key="4">
    <source>
        <dbReference type="Proteomes" id="UP000233524"/>
    </source>
</evidence>
<keyword evidence="1" id="KW-0040">ANK repeat</keyword>
<dbReference type="AlphaFoldDB" id="A0A2N3NIN3"/>
<evidence type="ECO:0000313" key="3">
    <source>
        <dbReference type="EMBL" id="PKS12293.1"/>
    </source>
</evidence>
<dbReference type="InterPro" id="IPR002110">
    <property type="entry name" value="Ankyrin_rpt"/>
</dbReference>
<dbReference type="PROSITE" id="PS50088">
    <property type="entry name" value="ANK_REPEAT"/>
    <property type="match status" value="1"/>
</dbReference>
<feature type="repeat" description="ANK" evidence="1">
    <location>
        <begin position="233"/>
        <end position="269"/>
    </location>
</feature>
<dbReference type="SUPFAM" id="SSF48403">
    <property type="entry name" value="Ankyrin repeat"/>
    <property type="match status" value="1"/>
</dbReference>
<evidence type="ECO:0000256" key="1">
    <source>
        <dbReference type="PROSITE-ProRule" id="PRU00023"/>
    </source>
</evidence>
<reference evidence="3 4" key="1">
    <citation type="journal article" date="2017" name="G3 (Bethesda)">
        <title>First Draft Genome Sequence of the Pathogenic Fungus Lomentospora prolificans (Formerly Scedosporium prolificans).</title>
        <authorList>
            <person name="Luo R."/>
            <person name="Zimin A."/>
            <person name="Workman R."/>
            <person name="Fan Y."/>
            <person name="Pertea G."/>
            <person name="Grossman N."/>
            <person name="Wear M.P."/>
            <person name="Jia B."/>
            <person name="Miller H."/>
            <person name="Casadevall A."/>
            <person name="Timp W."/>
            <person name="Zhang S.X."/>
            <person name="Salzberg S.L."/>
        </authorList>
    </citation>
    <scope>NUCLEOTIDE SEQUENCE [LARGE SCALE GENOMIC DNA]</scope>
    <source>
        <strain evidence="3 4">JHH-5317</strain>
    </source>
</reference>
<dbReference type="EMBL" id="NLAX01000004">
    <property type="protein sequence ID" value="PKS12293.1"/>
    <property type="molecule type" value="Genomic_DNA"/>
</dbReference>